<dbReference type="Proteomes" id="UP000297966">
    <property type="component" value="Unassembled WGS sequence"/>
</dbReference>
<sequence>MVNHMVDRKAEACATTFDVVAESGSTPTAVIPREGGESSTLRLLDSITGVTEYWIARSSRAMTTSVLRGPVGSQ</sequence>
<dbReference type="OrthoDB" id="8256333at2"/>
<protein>
    <submittedName>
        <fullName evidence="1">Uncharacterized protein</fullName>
    </submittedName>
</protein>
<comment type="caution">
    <text evidence="1">The sequence shown here is derived from an EMBL/GenBank/DDBJ whole genome shotgun (WGS) entry which is preliminary data.</text>
</comment>
<name>A0A4Y9LWW3_9BRAD</name>
<organism evidence="1 2">
    <name type="scientific">Bradyrhizobium niftali</name>
    <dbReference type="NCBI Taxonomy" id="2560055"/>
    <lineage>
        <taxon>Bacteria</taxon>
        <taxon>Pseudomonadati</taxon>
        <taxon>Pseudomonadota</taxon>
        <taxon>Alphaproteobacteria</taxon>
        <taxon>Hyphomicrobiales</taxon>
        <taxon>Nitrobacteraceae</taxon>
        <taxon>Bradyrhizobium</taxon>
    </lineage>
</organism>
<keyword evidence="2" id="KW-1185">Reference proteome</keyword>
<reference evidence="1 2" key="1">
    <citation type="submission" date="2019-03" db="EMBL/GenBank/DDBJ databases">
        <title>Bradyrhizobium diversity isolated from nodules of Chamaecrista fasciculata.</title>
        <authorList>
            <person name="Klepa M.S."/>
            <person name="Urquiaga M.O."/>
            <person name="Hungria M."/>
            <person name="Delamuta J.R."/>
        </authorList>
    </citation>
    <scope>NUCLEOTIDE SEQUENCE [LARGE SCALE GENOMIC DNA]</scope>
    <source>
        <strain evidence="1 2">CNPSo 3448</strain>
    </source>
</reference>
<evidence type="ECO:0000313" key="1">
    <source>
        <dbReference type="EMBL" id="TFV47349.1"/>
    </source>
</evidence>
<evidence type="ECO:0000313" key="2">
    <source>
        <dbReference type="Proteomes" id="UP000297966"/>
    </source>
</evidence>
<accession>A0A4Y9LWW3</accession>
<dbReference type="EMBL" id="SPQT01000008">
    <property type="protein sequence ID" value="TFV47349.1"/>
    <property type="molecule type" value="Genomic_DNA"/>
</dbReference>
<dbReference type="AlphaFoldDB" id="A0A4Y9LWW3"/>
<proteinExistence type="predicted"/>
<dbReference type="RefSeq" id="WP_135175130.1">
    <property type="nucleotide sequence ID" value="NZ_SPQT01000008.1"/>
</dbReference>
<gene>
    <name evidence="1" type="ORF">E4K65_16820</name>
</gene>